<gene>
    <name evidence="2" type="ORF">JAAARDRAFT_29617</name>
</gene>
<sequence length="489" mass="54727">MSRHSSGVPTNYLQISPVRGQLEPLEPGARTGWRYLQCTDTPNELKVLLPPKTALLYSALIQAEASELAQGKNTSWDRIMKIRHLKDRMLRKCQRLARVTSPKQPVAFRTVHAPADFRMKELEKWVKDEGIVVTEEPPPVTPRHSVESLRSRGTCDCATCRRKAAANRPMTQSPKSSPRASLKGQRPSYLKPSRSASSLNAAKRASVASFIEHHIPEPVQVFHVEMPTAHPSMNMPSPLFPPDASQLRASTPLPQSPNPVPLPMPTDQPSPIPERIDVRSPEPLPVPFRDSTLGTPYGAPVSMPIPEVSGVPIPHSAPEAMLPAPQATTTTVPAGFIPEEPPRPAIPRRRSSLKQSSAFGRLSTGSAKSVAWAMDRDWIEQITQYERAITDLEVAGNEVDEIRASYQVQMSEVKDFRKHVNDALNRLQLDMERLRHGEDKMRALEDRLRSNYELLENKGKQYQIRAHAALEETKRVVQLCNKKRDKHEP</sequence>
<feature type="region of interest" description="Disordered" evidence="1">
    <location>
        <begin position="332"/>
        <end position="360"/>
    </location>
</feature>
<dbReference type="AlphaFoldDB" id="A0A067QBQ4"/>
<dbReference type="InParanoid" id="A0A067QBQ4"/>
<feature type="region of interest" description="Disordered" evidence="1">
    <location>
        <begin position="164"/>
        <end position="200"/>
    </location>
</feature>
<name>A0A067QBQ4_9AGAM</name>
<evidence type="ECO:0000313" key="3">
    <source>
        <dbReference type="Proteomes" id="UP000027265"/>
    </source>
</evidence>
<evidence type="ECO:0000313" key="2">
    <source>
        <dbReference type="EMBL" id="KDQ63595.1"/>
    </source>
</evidence>
<dbReference type="EMBL" id="KL197710">
    <property type="protein sequence ID" value="KDQ63595.1"/>
    <property type="molecule type" value="Genomic_DNA"/>
</dbReference>
<proteinExistence type="predicted"/>
<dbReference type="Proteomes" id="UP000027265">
    <property type="component" value="Unassembled WGS sequence"/>
</dbReference>
<reference evidence="3" key="1">
    <citation type="journal article" date="2014" name="Proc. Natl. Acad. Sci. U.S.A.">
        <title>Extensive sampling of basidiomycete genomes demonstrates inadequacy of the white-rot/brown-rot paradigm for wood decay fungi.</title>
        <authorList>
            <person name="Riley R."/>
            <person name="Salamov A.A."/>
            <person name="Brown D.W."/>
            <person name="Nagy L.G."/>
            <person name="Floudas D."/>
            <person name="Held B.W."/>
            <person name="Levasseur A."/>
            <person name="Lombard V."/>
            <person name="Morin E."/>
            <person name="Otillar R."/>
            <person name="Lindquist E.A."/>
            <person name="Sun H."/>
            <person name="LaButti K.M."/>
            <person name="Schmutz J."/>
            <person name="Jabbour D."/>
            <person name="Luo H."/>
            <person name="Baker S.E."/>
            <person name="Pisabarro A.G."/>
            <person name="Walton J.D."/>
            <person name="Blanchette R.A."/>
            <person name="Henrissat B."/>
            <person name="Martin F."/>
            <person name="Cullen D."/>
            <person name="Hibbett D.S."/>
            <person name="Grigoriev I.V."/>
        </authorList>
    </citation>
    <scope>NUCLEOTIDE SEQUENCE [LARGE SCALE GENOMIC DNA]</scope>
    <source>
        <strain evidence="3">MUCL 33604</strain>
    </source>
</reference>
<protein>
    <submittedName>
        <fullName evidence="2">Uncharacterized protein</fullName>
    </submittedName>
</protein>
<organism evidence="2 3">
    <name type="scientific">Jaapia argillacea MUCL 33604</name>
    <dbReference type="NCBI Taxonomy" id="933084"/>
    <lineage>
        <taxon>Eukaryota</taxon>
        <taxon>Fungi</taxon>
        <taxon>Dikarya</taxon>
        <taxon>Basidiomycota</taxon>
        <taxon>Agaricomycotina</taxon>
        <taxon>Agaricomycetes</taxon>
        <taxon>Agaricomycetidae</taxon>
        <taxon>Jaapiales</taxon>
        <taxon>Jaapiaceae</taxon>
        <taxon>Jaapia</taxon>
    </lineage>
</organism>
<feature type="compositionally biased region" description="Pro residues" evidence="1">
    <location>
        <begin position="254"/>
        <end position="268"/>
    </location>
</feature>
<feature type="compositionally biased region" description="Polar residues" evidence="1">
    <location>
        <begin position="169"/>
        <end position="179"/>
    </location>
</feature>
<accession>A0A067QBQ4</accession>
<dbReference type="HOGENOM" id="CLU_548636_0_0_1"/>
<feature type="region of interest" description="Disordered" evidence="1">
    <location>
        <begin position="233"/>
        <end position="268"/>
    </location>
</feature>
<keyword evidence="3" id="KW-1185">Reference proteome</keyword>
<evidence type="ECO:0000256" key="1">
    <source>
        <dbReference type="SAM" id="MobiDB-lite"/>
    </source>
</evidence>
<dbReference type="OrthoDB" id="3258282at2759"/>